<accession>A0ACD5UUT9</accession>
<organism evidence="1 2">
    <name type="scientific">Avena sativa</name>
    <name type="common">Oat</name>
    <dbReference type="NCBI Taxonomy" id="4498"/>
    <lineage>
        <taxon>Eukaryota</taxon>
        <taxon>Viridiplantae</taxon>
        <taxon>Streptophyta</taxon>
        <taxon>Embryophyta</taxon>
        <taxon>Tracheophyta</taxon>
        <taxon>Spermatophyta</taxon>
        <taxon>Magnoliopsida</taxon>
        <taxon>Liliopsida</taxon>
        <taxon>Poales</taxon>
        <taxon>Poaceae</taxon>
        <taxon>BOP clade</taxon>
        <taxon>Pooideae</taxon>
        <taxon>Poodae</taxon>
        <taxon>Poeae</taxon>
        <taxon>Poeae Chloroplast Group 1 (Aveneae type)</taxon>
        <taxon>Aveninae</taxon>
        <taxon>Avena</taxon>
    </lineage>
</organism>
<protein>
    <submittedName>
        <fullName evidence="1">Uncharacterized protein</fullName>
    </submittedName>
</protein>
<keyword evidence="2" id="KW-1185">Reference proteome</keyword>
<proteinExistence type="predicted"/>
<evidence type="ECO:0000313" key="2">
    <source>
        <dbReference type="Proteomes" id="UP001732700"/>
    </source>
</evidence>
<reference evidence="1" key="2">
    <citation type="submission" date="2025-09" db="UniProtKB">
        <authorList>
            <consortium name="EnsemblPlants"/>
        </authorList>
    </citation>
    <scope>IDENTIFICATION</scope>
</reference>
<reference evidence="1" key="1">
    <citation type="submission" date="2021-05" db="EMBL/GenBank/DDBJ databases">
        <authorList>
            <person name="Scholz U."/>
            <person name="Mascher M."/>
            <person name="Fiebig A."/>
        </authorList>
    </citation>
    <scope>NUCLEOTIDE SEQUENCE [LARGE SCALE GENOMIC DNA]</scope>
</reference>
<sequence>MASLFCNLCFSSDHNQNVCPLVAPVLLDEEEEDPEELIFEEGSSDDEPAQAVGGAGVAAAPVAAVAAALDANDVAAGIQAEDADYIPLEEAGDFILAPRIHHDVPDAEDLEEPVRPGYVDVYMPYVHMAMYDNLAYAFINPPLPSPENFIYQVADLGCGPDRVSLLSSYLGARLVVFSLPLDREFAVDNGPYLGREATVYFERHDESENRFVFEHEALAALSIEDFAIEHWYREHIVHSSAPYANPHTIDPICLIGLDYSAVLVTVKAETLTDIPRNLCVKNHRSDGAIGKVTIIDFEDLAPGSDPSDHDFEPIPDALSSDDKHDGVLIEGGTDYASVMNALGIPAPQVPHGARSAAAPAASLASIAIANAPPLPLVLGEPLRSKPKKIFYRLHLGLFDVFVFGLVGERAFYRLPMRPLPSDPSPKGLMVVNLSSASVGLINSIDRVGPLRRPTLVDILAQGLPPSPEVQVSVDLATKLLLGNTSPTTNLEAAAPVLNAVAPCAALAPTNAARILDEQPMHTAIWPSPSPTSARPRRSSRFAKKEEKMYISIVDKAVRRKKEIMEGSSSSAPCRSGELAVADLMAVIVDEAAPWPFKIFMRLGRLAISLLLIWTWSLQSLRCRLGPHDWTGSLRPAHLGSLGRHPPLLCDQPELSYVSFYQSAASCLWADPLLALCLEPVSSQGLRCFLPVCLS</sequence>
<name>A0ACD5UUT9_AVESA</name>
<dbReference type="EnsemblPlants" id="AVESA.00010b.r2.2CG0319080.1">
    <property type="protein sequence ID" value="AVESA.00010b.r2.2CG0319080.1.CDS.1"/>
    <property type="gene ID" value="AVESA.00010b.r2.2CG0319080"/>
</dbReference>
<dbReference type="Proteomes" id="UP001732700">
    <property type="component" value="Chromosome 2C"/>
</dbReference>
<evidence type="ECO:0000313" key="1">
    <source>
        <dbReference type="EnsemblPlants" id="AVESA.00010b.r2.2CG0319080.1.CDS.1"/>
    </source>
</evidence>